<keyword evidence="2" id="KW-1185">Reference proteome</keyword>
<dbReference type="EMBL" id="JBHMEA010000051">
    <property type="protein sequence ID" value="MFB9233686.1"/>
    <property type="molecule type" value="Genomic_DNA"/>
</dbReference>
<reference evidence="1 2" key="1">
    <citation type="submission" date="2024-09" db="EMBL/GenBank/DDBJ databases">
        <authorList>
            <person name="Sun Q."/>
            <person name="Mori K."/>
        </authorList>
    </citation>
    <scope>NUCLEOTIDE SEQUENCE [LARGE SCALE GENOMIC DNA]</scope>
    <source>
        <strain evidence="1 2">CECT 8726</strain>
    </source>
</reference>
<gene>
    <name evidence="1" type="ORF">ACFFUT_17980</name>
</gene>
<sequence>MTHETNPRFFFNDGTINLKAAIQAGRNARAEAAKGLFVDATSFANATAKKTISFFGKGFVKVAATMSLVTLFSACASEGPTKSTKSFVHPMNDFATFHIPYN</sequence>
<accession>A0ABV5JLD4</accession>
<dbReference type="Proteomes" id="UP001589683">
    <property type="component" value="Unassembled WGS sequence"/>
</dbReference>
<proteinExistence type="predicted"/>
<organism evidence="1 2">
    <name type="scientific">Pseudohalocynthiibacter aestuariivivens</name>
    <dbReference type="NCBI Taxonomy" id="1591409"/>
    <lineage>
        <taxon>Bacteria</taxon>
        <taxon>Pseudomonadati</taxon>
        <taxon>Pseudomonadota</taxon>
        <taxon>Alphaproteobacteria</taxon>
        <taxon>Rhodobacterales</taxon>
        <taxon>Paracoccaceae</taxon>
        <taxon>Pseudohalocynthiibacter</taxon>
    </lineage>
</organism>
<name>A0ABV5JLD4_9RHOB</name>
<evidence type="ECO:0000313" key="1">
    <source>
        <dbReference type="EMBL" id="MFB9233686.1"/>
    </source>
</evidence>
<protein>
    <submittedName>
        <fullName evidence="1">Uncharacterized protein</fullName>
    </submittedName>
</protein>
<comment type="caution">
    <text evidence="1">The sequence shown here is derived from an EMBL/GenBank/DDBJ whole genome shotgun (WGS) entry which is preliminary data.</text>
</comment>
<evidence type="ECO:0000313" key="2">
    <source>
        <dbReference type="Proteomes" id="UP001589683"/>
    </source>
</evidence>
<dbReference type="RefSeq" id="WP_213889521.1">
    <property type="nucleotide sequence ID" value="NZ_JAGFNU010000007.1"/>
</dbReference>